<comment type="subcellular location">
    <subcellularLocation>
        <location evidence="5">Endomembrane system</location>
        <topology evidence="5">Single-pass membrane protein</topology>
    </subcellularLocation>
    <subcellularLocation>
        <location evidence="1 6">Membrane</location>
        <topology evidence="1 6">Single-pass type II membrane protein</topology>
    </subcellularLocation>
</comment>
<dbReference type="GO" id="GO:0012505">
    <property type="term" value="C:endomembrane system"/>
    <property type="evidence" value="ECO:0007669"/>
    <property type="project" value="UniProtKB-SubCell"/>
</dbReference>
<dbReference type="PANTHER" id="PTHR10108">
    <property type="entry name" value="SAM-DEPENDENT METHYLTRANSFERASE"/>
    <property type="match status" value="1"/>
</dbReference>
<keyword evidence="6" id="KW-0808">Transferase</keyword>
<evidence type="ECO:0000313" key="7">
    <source>
        <dbReference type="EnsemblPlants" id="Zm00001eb254820_P001"/>
    </source>
</evidence>
<dbReference type="Proteomes" id="UP000007305">
    <property type="component" value="Chromosome 5"/>
</dbReference>
<keyword evidence="4 6" id="KW-0812">Transmembrane</keyword>
<keyword evidence="6" id="KW-0325">Glycoprotein</keyword>
<keyword evidence="8" id="KW-1185">Reference proteome</keyword>
<evidence type="ECO:0000256" key="5">
    <source>
        <dbReference type="ARBA" id="ARBA00037847"/>
    </source>
</evidence>
<evidence type="ECO:0000256" key="6">
    <source>
        <dbReference type="RuleBase" id="RU366043"/>
    </source>
</evidence>
<protein>
    <recommendedName>
        <fullName evidence="6">Methyltransferase</fullName>
        <ecNumber evidence="6">2.1.1.-</ecNumber>
    </recommendedName>
</protein>
<proteinExistence type="inferred from homology"/>
<dbReference type="EC" id="2.1.1.-" evidence="6"/>
<dbReference type="GO" id="GO:0032259">
    <property type="term" value="P:methylation"/>
    <property type="evidence" value="ECO:0007669"/>
    <property type="project" value="UniProtKB-KW"/>
</dbReference>
<evidence type="ECO:0000256" key="4">
    <source>
        <dbReference type="ARBA" id="ARBA00022968"/>
    </source>
</evidence>
<dbReference type="InterPro" id="IPR004159">
    <property type="entry name" value="Put_SAM_MeTrfase"/>
</dbReference>
<evidence type="ECO:0000256" key="3">
    <source>
        <dbReference type="ARBA" id="ARBA00022603"/>
    </source>
</evidence>
<keyword evidence="4 6" id="KW-0735">Signal-anchor</keyword>
<evidence type="ECO:0000256" key="1">
    <source>
        <dbReference type="ARBA" id="ARBA00004606"/>
    </source>
</evidence>
<reference evidence="7" key="2">
    <citation type="submission" date="2019-07" db="EMBL/GenBank/DDBJ databases">
        <authorList>
            <person name="Seetharam A."/>
            <person name="Woodhouse M."/>
            <person name="Cannon E."/>
        </authorList>
    </citation>
    <scope>NUCLEOTIDE SEQUENCE [LARGE SCALE GENOMIC DNA]</scope>
    <source>
        <strain evidence="7">cv. B73</strain>
    </source>
</reference>
<evidence type="ECO:0000313" key="8">
    <source>
        <dbReference type="Proteomes" id="UP000007305"/>
    </source>
</evidence>
<dbReference type="Gramene" id="Zm00001eb254820_T001">
    <property type="protein sequence ID" value="Zm00001eb254820_P001"/>
    <property type="gene ID" value="Zm00001eb254820"/>
</dbReference>
<reference evidence="8" key="1">
    <citation type="journal article" date="2009" name="Science">
        <title>The B73 maize genome: complexity, diversity, and dynamics.</title>
        <authorList>
            <person name="Schnable P.S."/>
            <person name="Ware D."/>
            <person name="Fulton R.S."/>
            <person name="Stein J.C."/>
            <person name="Wei F."/>
            <person name="Pasternak S."/>
            <person name="Liang C."/>
            <person name="Zhang J."/>
            <person name="Fulton L."/>
            <person name="Graves T.A."/>
            <person name="Minx P."/>
            <person name="Reily A.D."/>
            <person name="Courtney L."/>
            <person name="Kruchowski S.S."/>
            <person name="Tomlinson C."/>
            <person name="Strong C."/>
            <person name="Delehaunty K."/>
            <person name="Fronick C."/>
            <person name="Courtney B."/>
            <person name="Rock S.M."/>
            <person name="Belter E."/>
            <person name="Du F."/>
            <person name="Kim K."/>
            <person name="Abbott R.M."/>
            <person name="Cotton M."/>
            <person name="Levy A."/>
            <person name="Marchetto P."/>
            <person name="Ochoa K."/>
            <person name="Jackson S.M."/>
            <person name="Gillam B."/>
            <person name="Chen W."/>
            <person name="Yan L."/>
            <person name="Higginbotham J."/>
            <person name="Cardenas M."/>
            <person name="Waligorski J."/>
            <person name="Applebaum E."/>
            <person name="Phelps L."/>
            <person name="Falcone J."/>
            <person name="Kanchi K."/>
            <person name="Thane T."/>
            <person name="Scimone A."/>
            <person name="Thane N."/>
            <person name="Henke J."/>
            <person name="Wang T."/>
            <person name="Ruppert J."/>
            <person name="Shah N."/>
            <person name="Rotter K."/>
            <person name="Hodges J."/>
            <person name="Ingenthron E."/>
            <person name="Cordes M."/>
            <person name="Kohlberg S."/>
            <person name="Sgro J."/>
            <person name="Delgado B."/>
            <person name="Mead K."/>
            <person name="Chinwalla A."/>
            <person name="Leonard S."/>
            <person name="Crouse K."/>
            <person name="Collura K."/>
            <person name="Kudrna D."/>
            <person name="Currie J."/>
            <person name="He R."/>
            <person name="Angelova A."/>
            <person name="Rajasekar S."/>
            <person name="Mueller T."/>
            <person name="Lomeli R."/>
            <person name="Scara G."/>
            <person name="Ko A."/>
            <person name="Delaney K."/>
            <person name="Wissotski M."/>
            <person name="Lopez G."/>
            <person name="Campos D."/>
            <person name="Braidotti M."/>
            <person name="Ashley E."/>
            <person name="Golser W."/>
            <person name="Kim H."/>
            <person name="Lee S."/>
            <person name="Lin J."/>
            <person name="Dujmic Z."/>
            <person name="Kim W."/>
            <person name="Talag J."/>
            <person name="Zuccolo A."/>
            <person name="Fan C."/>
            <person name="Sebastian A."/>
            <person name="Kramer M."/>
            <person name="Spiegel L."/>
            <person name="Nascimento L."/>
            <person name="Zutavern T."/>
            <person name="Miller B."/>
            <person name="Ambroise C."/>
            <person name="Muller S."/>
            <person name="Spooner W."/>
            <person name="Narechania A."/>
            <person name="Ren L."/>
            <person name="Wei S."/>
            <person name="Kumari S."/>
            <person name="Faga B."/>
            <person name="Levy M.J."/>
            <person name="McMahan L."/>
            <person name="Van Buren P."/>
            <person name="Vaughn M.W."/>
            <person name="Ying K."/>
            <person name="Yeh C.-T."/>
            <person name="Emrich S.J."/>
            <person name="Jia Y."/>
            <person name="Kalyanaraman A."/>
            <person name="Hsia A.-P."/>
            <person name="Barbazuk W.B."/>
            <person name="Baucom R.S."/>
            <person name="Brutnell T.P."/>
            <person name="Carpita N.C."/>
            <person name="Chaparro C."/>
            <person name="Chia J.-M."/>
            <person name="Deragon J.-M."/>
            <person name="Estill J.C."/>
            <person name="Fu Y."/>
            <person name="Jeddeloh J.A."/>
            <person name="Han Y."/>
            <person name="Lee H."/>
            <person name="Li P."/>
            <person name="Lisch D.R."/>
            <person name="Liu S."/>
            <person name="Liu Z."/>
            <person name="Nagel D.H."/>
            <person name="McCann M.C."/>
            <person name="SanMiguel P."/>
            <person name="Myers A.M."/>
            <person name="Nettleton D."/>
            <person name="Nguyen J."/>
            <person name="Penning B.W."/>
            <person name="Ponnala L."/>
            <person name="Schneider K.L."/>
            <person name="Schwartz D.C."/>
            <person name="Sharma A."/>
            <person name="Soderlund C."/>
            <person name="Springer N.M."/>
            <person name="Sun Q."/>
            <person name="Wang H."/>
            <person name="Waterman M."/>
            <person name="Westerman R."/>
            <person name="Wolfgruber T.K."/>
            <person name="Yang L."/>
            <person name="Yu Y."/>
            <person name="Zhang L."/>
            <person name="Zhou S."/>
            <person name="Zhu Q."/>
            <person name="Bennetzen J.L."/>
            <person name="Dawe R.K."/>
            <person name="Jiang J."/>
            <person name="Jiang N."/>
            <person name="Presting G.G."/>
            <person name="Wessler S.R."/>
            <person name="Aluru S."/>
            <person name="Martienssen R.A."/>
            <person name="Clifton S.W."/>
            <person name="McCombie W.R."/>
            <person name="Wing R.A."/>
            <person name="Wilson R.K."/>
        </authorList>
    </citation>
    <scope>NUCLEOTIDE SEQUENCE [LARGE SCALE GENOMIC DNA]</scope>
    <source>
        <strain evidence="8">cv. B73</strain>
    </source>
</reference>
<organism evidence="7 8">
    <name type="scientific">Zea mays</name>
    <name type="common">Maize</name>
    <dbReference type="NCBI Taxonomy" id="4577"/>
    <lineage>
        <taxon>Eukaryota</taxon>
        <taxon>Viridiplantae</taxon>
        <taxon>Streptophyta</taxon>
        <taxon>Embryophyta</taxon>
        <taxon>Tracheophyta</taxon>
        <taxon>Spermatophyta</taxon>
        <taxon>Magnoliopsida</taxon>
        <taxon>Liliopsida</taxon>
        <taxon>Poales</taxon>
        <taxon>Poaceae</taxon>
        <taxon>PACMAD clade</taxon>
        <taxon>Panicoideae</taxon>
        <taxon>Andropogonodae</taxon>
        <taxon>Andropogoneae</taxon>
        <taxon>Tripsacinae</taxon>
        <taxon>Zea</taxon>
    </lineage>
</organism>
<reference evidence="7" key="3">
    <citation type="submission" date="2021-05" db="UniProtKB">
        <authorList>
            <consortium name="EnsemblPlants"/>
        </authorList>
    </citation>
    <scope>IDENTIFICATION</scope>
    <source>
        <strain evidence="7">cv. B73</strain>
    </source>
</reference>
<dbReference type="InterPro" id="IPR029063">
    <property type="entry name" value="SAM-dependent_MTases_sf"/>
</dbReference>
<dbReference type="AlphaFoldDB" id="A0A804PNN0"/>
<comment type="similarity">
    <text evidence="2 6">Belongs to the methyltransferase superfamily.</text>
</comment>
<evidence type="ECO:0000256" key="2">
    <source>
        <dbReference type="ARBA" id="ARBA00008361"/>
    </source>
</evidence>
<dbReference type="PANTHER" id="PTHR10108:SF899">
    <property type="entry name" value="PECTIN METHYLTRANSFERASE QUA2-RELATED"/>
    <property type="match status" value="1"/>
</dbReference>
<dbReference type="GO" id="GO:0016020">
    <property type="term" value="C:membrane"/>
    <property type="evidence" value="ECO:0007669"/>
    <property type="project" value="UniProtKB-SubCell"/>
</dbReference>
<sequence length="104" mass="12090">MIDGWTCVRCDAFATYPRTYDMVHADGFLSLEKTHKHRCSTLDIFLEVDRILRPEGWVIIRDTAPLIEAARSVVTQLRWDARILDLDIASDEKLLVCQKPFLRK</sequence>
<accession>A0A804PNN0</accession>
<dbReference type="Pfam" id="PF03141">
    <property type="entry name" value="Methyltransf_29"/>
    <property type="match status" value="1"/>
</dbReference>
<dbReference type="SUPFAM" id="SSF53335">
    <property type="entry name" value="S-adenosyl-L-methionine-dependent methyltransferases"/>
    <property type="match status" value="1"/>
</dbReference>
<dbReference type="EnsemblPlants" id="Zm00001eb254690_T001">
    <property type="protein sequence ID" value="Zm00001eb254690_P001"/>
    <property type="gene ID" value="Zm00001eb254690"/>
</dbReference>
<dbReference type="GO" id="GO:0008168">
    <property type="term" value="F:methyltransferase activity"/>
    <property type="evidence" value="ECO:0007669"/>
    <property type="project" value="UniProtKB-UniRule"/>
</dbReference>
<dbReference type="Gramene" id="Zm00001eb254690_T001">
    <property type="protein sequence ID" value="Zm00001eb254690_P001"/>
    <property type="gene ID" value="Zm00001eb254690"/>
</dbReference>
<name>A0A804PNN0_MAIZE</name>
<dbReference type="EnsemblPlants" id="Zm00001eb254820_T001">
    <property type="protein sequence ID" value="Zm00001eb254820_P001"/>
    <property type="gene ID" value="Zm00001eb254820"/>
</dbReference>
<keyword evidence="3 6" id="KW-0489">Methyltransferase</keyword>